<dbReference type="EMBL" id="WBUI01000008">
    <property type="protein sequence ID" value="KAB2932657.1"/>
    <property type="molecule type" value="Genomic_DNA"/>
</dbReference>
<feature type="domain" description="PilZ" evidence="1">
    <location>
        <begin position="20"/>
        <end position="105"/>
    </location>
</feature>
<dbReference type="InterPro" id="IPR009875">
    <property type="entry name" value="PilZ_domain"/>
</dbReference>
<comment type="caution">
    <text evidence="2">The sequence shown here is derived from an EMBL/GenBank/DDBJ whole genome shotgun (WGS) entry which is preliminary data.</text>
</comment>
<proteinExistence type="predicted"/>
<dbReference type="SUPFAM" id="SSF141371">
    <property type="entry name" value="PilZ domain-like"/>
    <property type="match status" value="1"/>
</dbReference>
<accession>A0A833H1L4</accession>
<gene>
    <name evidence="2" type="ORF">F9K24_09765</name>
</gene>
<evidence type="ECO:0000313" key="3">
    <source>
        <dbReference type="Proteomes" id="UP000460298"/>
    </source>
</evidence>
<evidence type="ECO:0000259" key="1">
    <source>
        <dbReference type="Pfam" id="PF07238"/>
    </source>
</evidence>
<dbReference type="AlphaFoldDB" id="A0A833H1L4"/>
<name>A0A833H1L4_9LEPT</name>
<sequence>MERRIKGRIRGQGMADFVVFLDNEEPLEGRLVDISETGLQFQWTTADRSDSTEEPLSDSLIGAVLPGMLNGPVLDDALRFDGRILWIRDNGSTSFAGIEFIKQIDLPPALLALSMSGD</sequence>
<protein>
    <submittedName>
        <fullName evidence="2">PilZ domain-containing protein</fullName>
    </submittedName>
</protein>
<dbReference type="Proteomes" id="UP000460298">
    <property type="component" value="Unassembled WGS sequence"/>
</dbReference>
<reference evidence="2 3" key="1">
    <citation type="submission" date="2019-10" db="EMBL/GenBank/DDBJ databases">
        <title>Extracellular Electron Transfer in a Candidatus Methanoperedens spp. Enrichment Culture.</title>
        <authorList>
            <person name="Berger S."/>
            <person name="Rangel Shaw D."/>
            <person name="Berben T."/>
            <person name="In 'T Zandt M."/>
            <person name="Frank J."/>
            <person name="Reimann J."/>
            <person name="Jetten M.S.M."/>
            <person name="Welte C.U."/>
        </authorList>
    </citation>
    <scope>NUCLEOTIDE SEQUENCE [LARGE SCALE GENOMIC DNA]</scope>
    <source>
        <strain evidence="2">SB12</strain>
    </source>
</reference>
<evidence type="ECO:0000313" key="2">
    <source>
        <dbReference type="EMBL" id="KAB2932657.1"/>
    </source>
</evidence>
<dbReference type="Pfam" id="PF07238">
    <property type="entry name" value="PilZ"/>
    <property type="match status" value="1"/>
</dbReference>
<dbReference type="GO" id="GO:0035438">
    <property type="term" value="F:cyclic-di-GMP binding"/>
    <property type="evidence" value="ECO:0007669"/>
    <property type="project" value="InterPro"/>
</dbReference>
<organism evidence="2 3">
    <name type="scientific">Leptonema illini</name>
    <dbReference type="NCBI Taxonomy" id="183"/>
    <lineage>
        <taxon>Bacteria</taxon>
        <taxon>Pseudomonadati</taxon>
        <taxon>Spirochaetota</taxon>
        <taxon>Spirochaetia</taxon>
        <taxon>Leptospirales</taxon>
        <taxon>Leptospiraceae</taxon>
        <taxon>Leptonema</taxon>
    </lineage>
</organism>